<accession>A0A2C9D802</accession>
<keyword evidence="3" id="KW-0677">Repeat</keyword>
<evidence type="ECO:0000313" key="10">
    <source>
        <dbReference type="Proteomes" id="UP000223606"/>
    </source>
</evidence>
<dbReference type="Pfam" id="PF17972">
    <property type="entry name" value="bMG5"/>
    <property type="match status" value="1"/>
</dbReference>
<feature type="chain" id="PRO_5012022289" description="Apple domain-containing protein" evidence="5">
    <location>
        <begin position="25"/>
        <end position="1827"/>
    </location>
</feature>
<evidence type="ECO:0000256" key="2">
    <source>
        <dbReference type="ARBA" id="ARBA00022729"/>
    </source>
</evidence>
<evidence type="ECO:0000256" key="1">
    <source>
        <dbReference type="ARBA" id="ARBA00010556"/>
    </source>
</evidence>
<dbReference type="Pfam" id="PF17962">
    <property type="entry name" value="bMG6"/>
    <property type="match status" value="1"/>
</dbReference>
<dbReference type="PANTHER" id="PTHR40094:SF1">
    <property type="entry name" value="UBIQUITIN DOMAIN-CONTAINING PROTEIN"/>
    <property type="match status" value="1"/>
</dbReference>
<dbReference type="InterPro" id="IPR000177">
    <property type="entry name" value="Apple"/>
</dbReference>
<dbReference type="SMART" id="SM01359">
    <property type="entry name" value="A2M_N_2"/>
    <property type="match status" value="1"/>
</dbReference>
<comment type="similarity">
    <text evidence="1">Belongs to the protease inhibitor I39 (alpha-2-macroglobulin) family. Bacterial alpha-2-macroglobulin subfamily.</text>
</comment>
<reference evidence="10" key="1">
    <citation type="submission" date="2017-09" db="EMBL/GenBank/DDBJ databases">
        <title>Genome sequence of Nannocystis excedens DSM 71.</title>
        <authorList>
            <person name="Blom J."/>
        </authorList>
    </citation>
    <scope>NUCLEOTIDE SEQUENCE [LARGE SCALE GENOMIC DNA]</scope>
    <source>
        <strain evidence="10">type strain: E19</strain>
    </source>
</reference>
<name>A0A2C9D802_9HYPH</name>
<dbReference type="SMART" id="SM01419">
    <property type="entry name" value="Thiol-ester_cl"/>
    <property type="match status" value="1"/>
</dbReference>
<dbReference type="InterPro" id="IPR049120">
    <property type="entry name" value="A2M_bMG2"/>
</dbReference>
<dbReference type="InterPro" id="IPR021868">
    <property type="entry name" value="Alpha_2_Macroglob_MG3"/>
</dbReference>
<dbReference type="InterPro" id="IPR003609">
    <property type="entry name" value="Pan_app"/>
</dbReference>
<evidence type="ECO:0000256" key="3">
    <source>
        <dbReference type="ARBA" id="ARBA00022737"/>
    </source>
</evidence>
<dbReference type="Gene3D" id="1.50.10.20">
    <property type="match status" value="1"/>
</dbReference>
<keyword evidence="10" id="KW-1185">Reference proteome</keyword>
<evidence type="ECO:0000259" key="7">
    <source>
        <dbReference type="SMART" id="SM01359"/>
    </source>
</evidence>
<evidence type="ECO:0000259" key="6">
    <source>
        <dbReference type="SMART" id="SM00223"/>
    </source>
</evidence>
<dbReference type="Pfam" id="PF21142">
    <property type="entry name" value="A2M_bMG2"/>
    <property type="match status" value="1"/>
</dbReference>
<dbReference type="GO" id="GO:0005615">
    <property type="term" value="C:extracellular space"/>
    <property type="evidence" value="ECO:0007669"/>
    <property type="project" value="InterPro"/>
</dbReference>
<keyword evidence="2 5" id="KW-0732">Signal</keyword>
<dbReference type="Gene3D" id="2.60.40.1930">
    <property type="match status" value="1"/>
</dbReference>
<dbReference type="Pfam" id="PF07703">
    <property type="entry name" value="A2M_BRD"/>
    <property type="match status" value="1"/>
</dbReference>
<dbReference type="InterPro" id="IPR002890">
    <property type="entry name" value="MG2"/>
</dbReference>
<evidence type="ECO:0000256" key="4">
    <source>
        <dbReference type="ARBA" id="ARBA00023157"/>
    </source>
</evidence>
<dbReference type="InterPro" id="IPR026284">
    <property type="entry name" value="A2MG_proteobact"/>
</dbReference>
<dbReference type="InterPro" id="IPR011626">
    <property type="entry name" value="Alpha-macroglobulin_TED"/>
</dbReference>
<organism evidence="9 10">
    <name type="scientific">Hartmannibacter diazotrophicus</name>
    <dbReference type="NCBI Taxonomy" id="1482074"/>
    <lineage>
        <taxon>Bacteria</taxon>
        <taxon>Pseudomonadati</taxon>
        <taxon>Pseudomonadota</taxon>
        <taxon>Alphaproteobacteria</taxon>
        <taxon>Hyphomicrobiales</taxon>
        <taxon>Pleomorphomonadaceae</taxon>
        <taxon>Hartmannibacter</taxon>
    </lineage>
</organism>
<dbReference type="Pfam" id="PF01835">
    <property type="entry name" value="MG2"/>
    <property type="match status" value="1"/>
</dbReference>
<dbReference type="Proteomes" id="UP000223606">
    <property type="component" value="Chromosome 1"/>
</dbReference>
<dbReference type="RefSeq" id="WP_099556704.1">
    <property type="nucleotide sequence ID" value="NZ_LT960614.1"/>
</dbReference>
<dbReference type="SUPFAM" id="SSF57414">
    <property type="entry name" value="Hairpin loop containing domain-like"/>
    <property type="match status" value="1"/>
</dbReference>
<dbReference type="SMART" id="SM01360">
    <property type="entry name" value="A2M"/>
    <property type="match status" value="1"/>
</dbReference>
<feature type="domain" description="Alpha-2-macroglobulin bait region" evidence="7">
    <location>
        <begin position="956"/>
        <end position="1100"/>
    </location>
</feature>
<dbReference type="Pfam" id="PF17973">
    <property type="entry name" value="bMG10"/>
    <property type="match status" value="1"/>
</dbReference>
<dbReference type="EMBL" id="LT960614">
    <property type="protein sequence ID" value="SON56309.1"/>
    <property type="molecule type" value="Genomic_DNA"/>
</dbReference>
<dbReference type="Pfam" id="PF11974">
    <property type="entry name" value="bMG3"/>
    <property type="match status" value="1"/>
</dbReference>
<dbReference type="InterPro" id="IPR041246">
    <property type="entry name" value="Bact_MG10"/>
</dbReference>
<dbReference type="SUPFAM" id="SSF48239">
    <property type="entry name" value="Terpenoid cyclases/Protein prenyltransferases"/>
    <property type="match status" value="1"/>
</dbReference>
<dbReference type="CDD" id="cd01100">
    <property type="entry name" value="APPLE_Factor_XI_like"/>
    <property type="match status" value="1"/>
</dbReference>
<dbReference type="InterPro" id="IPR051802">
    <property type="entry name" value="YfhM-like"/>
</dbReference>
<evidence type="ECO:0000259" key="8">
    <source>
        <dbReference type="SMART" id="SM01360"/>
    </source>
</evidence>
<dbReference type="Pfam" id="PF00024">
    <property type="entry name" value="PAN_1"/>
    <property type="match status" value="1"/>
</dbReference>
<dbReference type="PIRSF" id="PIRSF038980">
    <property type="entry name" value="A2M_bac"/>
    <property type="match status" value="1"/>
</dbReference>
<dbReference type="CDD" id="cd02891">
    <property type="entry name" value="A2M_like"/>
    <property type="match status" value="1"/>
</dbReference>
<dbReference type="InterPro" id="IPR008930">
    <property type="entry name" value="Terpenoid_cyclase/PrenylTrfase"/>
</dbReference>
<dbReference type="InterPro" id="IPR001599">
    <property type="entry name" value="Macroglobln_a2"/>
</dbReference>
<keyword evidence="4" id="KW-1015">Disulfide bond</keyword>
<dbReference type="PANTHER" id="PTHR40094">
    <property type="entry name" value="ALPHA-2-MACROGLOBULIN HOMOLOG"/>
    <property type="match status" value="1"/>
</dbReference>
<dbReference type="Pfam" id="PF00207">
    <property type="entry name" value="A2M"/>
    <property type="match status" value="1"/>
</dbReference>
<evidence type="ECO:0000313" key="9">
    <source>
        <dbReference type="EMBL" id="SON56309.1"/>
    </source>
</evidence>
<proteinExistence type="inferred from homology"/>
<feature type="domain" description="Apple" evidence="6">
    <location>
        <begin position="36"/>
        <end position="98"/>
    </location>
</feature>
<dbReference type="InterPro" id="IPR047565">
    <property type="entry name" value="Alpha-macroglob_thiol-ester_cl"/>
</dbReference>
<dbReference type="InterPro" id="IPR041462">
    <property type="entry name" value="Bact_A2M_MG6"/>
</dbReference>
<feature type="signal peptide" evidence="5">
    <location>
        <begin position="1"/>
        <end position="24"/>
    </location>
</feature>
<dbReference type="KEGG" id="hdi:HDIA_2768"/>
<dbReference type="Gene3D" id="3.50.4.10">
    <property type="entry name" value="Hepatocyte Growth Factor"/>
    <property type="match status" value="1"/>
</dbReference>
<dbReference type="InterPro" id="IPR041203">
    <property type="entry name" value="Bact_A2M_MG5"/>
</dbReference>
<gene>
    <name evidence="9" type="ORF">HDIA_2768</name>
</gene>
<protein>
    <recommendedName>
        <fullName evidence="11">Apple domain-containing protein</fullName>
    </recommendedName>
</protein>
<sequence length="1827" mass="194590">MSVLRNFGAVFLLGCGLAASVSIASDALAAERRAIVTEGADYFGQDYKTLKEVDLSDCEAACVGDTGCKAFTYNTKVRWCFMKSTFGDLKSAEGAVAGRIVTSDIAGPDLEAKRLAQLTYVDSSLVDEARRLVGDVDGVTVEGSFEDILNRIQDADSRGNNFQAIDLLKMALRLAPERSDLWAGFAVAATNATSNDWQTRNNLQRDATAAAINAYLRSISDADAAHSLNVLSAALAKRELWRPAIKAARASLAIAANADLSQRLDRLVAEHGFRVVENSVETQAASPRICLALSDPLAAEQGDIGDFVTVNGGHQFPVEAQGKQICVDGVGYGERYHVTLRPGLKAEDGEALVRAADLDIYVRDRDPQVRFLGKAYVLPAGGEATLPIVTINVDTIEARLVRIGDRSLAGTIADEQFLSQLSKYDIDQIADQTGEPVWQGKVDVTRDLNREVTTAIPVGELVKSLKPGVYVLSARNEGQTSDWQPDATQWFIVTDIGISGLTGDDGLHVFARSLSTAKPVSGARLSLIAVNNDVLGTVTTSTEGYARFDAGLVRGTGGLAPALVVAQGAEGDYSFLDLKKSAFDLTDRGVDGRPAPGPVDVFMTAERGVYRPGESVHLTALSRNSRAEAIGDLPLTIVIRRPDGVEAQRSLLADKGLGGHDLTYAVADDAMRGTWQVAAYTDPKSDPVASTSFLVEDFVPERLTFDLKPPFDAFDRDNPGSLPIEARYLYGAPAGDLTVEGTVQIKAAPNVPGLPGVVFGLADETFEPQTAYLDSTATDADGKADVMLAAPDIAQTSKPLEAQITVQVTDTSGRPVERQTTLPVKATSGRIGIAPLFDGSVEEGGNARFQVLAVNADDRQAEAKGLSWTLEKVDRHFQWYKVDGSWNYEPVELTKRVANGTVDASADSRPTIESAVEWGEYKLTVTDPSGQLLPASTTFDAGWYVEAKAADTPDALKVSLDKEKYKVGETVKARIETRFAGVALVTVIDNRLIAMKTVEVPLEGATVELPVTPDWGPGAYVAATLIRPMDLNARRMPARALGLTYAGVDPEGRKLDVEITTPEKPTPRAPLPVDVKLANLESGTEAYVTIAAVDVGILNLTAFETPAPDSWYFGQRRLGMEIRDLYGQLIDRMIGVKGEVRSGGDGAGLSSFKGTPPTEKLVSFYQGVTKVRDDGTVHVNVDIPDFNGTVRVMVMAWSKAGVGHGEKDVVIRDPVVVNASLPAFMAPGDSSRIALDVTHLDGPAGAMKVAVTSQDGLVSIDQQAGTRSFDLANGGKTQLLMPITARTVGDAAIDVALTTPDGKELVKHLTLGIRANDPPAVHESTFDLVASNGRLTLGADLFNDFVPGSAGATVIVGGPQGIDLPGLVRSLDRYPYGCAEQITSKALPLVYLDDVITAAGLTGETPVRERVNQAIKAVLADQSASGSFGLWGPGSGDMWLDAYVTDFLTRAREKDYDVPAVAFDLAVTNLANQMSYVSDFSDGGEGVAYALYVLARNGRASIGDLRYYAEAKLDNFATPLAKAQIGAALALYGDGPRASAVFRNAVSSLGGSDHGGYRSDYGSMLRDGAAILTLVSETKADALDTGKLARDIVAAESARRYTSTQEKAWMLLAANAMLSGDAKPKLAINGNAYDGVFSRSFSREAVRSQPIEIENRTDRALQAKVSVRGAPVTPEPAGGNGYAISRQYFDLDGYEVDPAAIQLGERLVTVLTVTSTTSEAARLVVDDPLPAGFAIDNPNLLASADLTKIPGLDVETAAARTEFRADRFVAALDRSSSSPTQFKLAYMVRAIAPGAFAHPAALVEDMYRPEKRGWTDTGKVEVIGPLK</sequence>
<dbReference type="GO" id="GO:0004866">
    <property type="term" value="F:endopeptidase inhibitor activity"/>
    <property type="evidence" value="ECO:0007669"/>
    <property type="project" value="InterPro"/>
</dbReference>
<dbReference type="OrthoDB" id="9767116at2"/>
<evidence type="ECO:0000256" key="5">
    <source>
        <dbReference type="SAM" id="SignalP"/>
    </source>
</evidence>
<evidence type="ECO:0008006" key="11">
    <source>
        <dbReference type="Google" id="ProtNLM"/>
    </source>
</evidence>
<dbReference type="SMART" id="SM00223">
    <property type="entry name" value="APPLE"/>
    <property type="match status" value="1"/>
</dbReference>
<feature type="domain" description="Alpha-2-macroglobulin" evidence="8">
    <location>
        <begin position="1163"/>
        <end position="1251"/>
    </location>
</feature>
<dbReference type="InterPro" id="IPR011625">
    <property type="entry name" value="A2M_N_BRD"/>
</dbReference>
<dbReference type="GO" id="GO:0006508">
    <property type="term" value="P:proteolysis"/>
    <property type="evidence" value="ECO:0007669"/>
    <property type="project" value="InterPro"/>
</dbReference>
<dbReference type="Pfam" id="PF07678">
    <property type="entry name" value="TED_complement"/>
    <property type="match status" value="1"/>
</dbReference>